<evidence type="ECO:0000313" key="2">
    <source>
        <dbReference type="Proteomes" id="UP001497482"/>
    </source>
</evidence>
<dbReference type="EMBL" id="OZ035828">
    <property type="protein sequence ID" value="CAL1608191.1"/>
    <property type="molecule type" value="Genomic_DNA"/>
</dbReference>
<name>A0AAV2M4N6_KNICA</name>
<dbReference type="AlphaFoldDB" id="A0AAV2M4N6"/>
<keyword evidence="2" id="KW-1185">Reference proteome</keyword>
<reference evidence="1 2" key="1">
    <citation type="submission" date="2024-04" db="EMBL/GenBank/DDBJ databases">
        <authorList>
            <person name="Waldvogel A.-M."/>
            <person name="Schoenle A."/>
        </authorList>
    </citation>
    <scope>NUCLEOTIDE SEQUENCE [LARGE SCALE GENOMIC DNA]</scope>
</reference>
<sequence>MWGCGVGVGGIDPGGGGLKGGVEGGGRLNWGRWEWGGGGVGGFEWLWVGVGGWGNLKCAWVVLCEGEGVWGGRDIGEGPVDVGVGGMMPGGGYVEMHSAPTTIP</sequence>
<organism evidence="1 2">
    <name type="scientific">Knipowitschia caucasica</name>
    <name type="common">Caucasian dwarf goby</name>
    <name type="synonym">Pomatoschistus caucasicus</name>
    <dbReference type="NCBI Taxonomy" id="637954"/>
    <lineage>
        <taxon>Eukaryota</taxon>
        <taxon>Metazoa</taxon>
        <taxon>Chordata</taxon>
        <taxon>Craniata</taxon>
        <taxon>Vertebrata</taxon>
        <taxon>Euteleostomi</taxon>
        <taxon>Actinopterygii</taxon>
        <taxon>Neopterygii</taxon>
        <taxon>Teleostei</taxon>
        <taxon>Neoteleostei</taxon>
        <taxon>Acanthomorphata</taxon>
        <taxon>Gobiaria</taxon>
        <taxon>Gobiiformes</taxon>
        <taxon>Gobioidei</taxon>
        <taxon>Gobiidae</taxon>
        <taxon>Gobiinae</taxon>
        <taxon>Knipowitschia</taxon>
    </lineage>
</organism>
<accession>A0AAV2M4N6</accession>
<dbReference type="Proteomes" id="UP001497482">
    <property type="component" value="Chromosome 6"/>
</dbReference>
<evidence type="ECO:0000313" key="1">
    <source>
        <dbReference type="EMBL" id="CAL1608191.1"/>
    </source>
</evidence>
<gene>
    <name evidence="1" type="ORF">KC01_LOCUS35165</name>
</gene>
<proteinExistence type="predicted"/>
<protein>
    <submittedName>
        <fullName evidence="1">Uncharacterized protein</fullName>
    </submittedName>
</protein>